<dbReference type="KEGG" id="rto:RTO_04240"/>
<reference evidence="1 2" key="2">
    <citation type="submission" date="2010-03" db="EMBL/GenBank/DDBJ databases">
        <authorList>
            <person name="Pajon A."/>
        </authorList>
    </citation>
    <scope>NUCLEOTIDE SEQUENCE [LARGE SCALE GENOMIC DNA]</scope>
    <source>
        <strain evidence="1 2">L2-14</strain>
    </source>
</reference>
<gene>
    <name evidence="1" type="ORF">RTO_04240</name>
</gene>
<dbReference type="Proteomes" id="UP000008956">
    <property type="component" value="Chromosome"/>
</dbReference>
<sequence>MAENQSRAGKPFGGEMKS</sequence>
<evidence type="ECO:0000313" key="2">
    <source>
        <dbReference type="Proteomes" id="UP000008956"/>
    </source>
</evidence>
<accession>D4M1S9</accession>
<organism evidence="1 2">
    <name type="scientific">[Ruminococcus] torques L2-14</name>
    <dbReference type="NCBI Taxonomy" id="657313"/>
    <lineage>
        <taxon>Bacteria</taxon>
        <taxon>Bacillati</taxon>
        <taxon>Bacillota</taxon>
        <taxon>Clostridia</taxon>
        <taxon>Lachnospirales</taxon>
        <taxon>Lachnospiraceae</taxon>
        <taxon>Mediterraneibacter</taxon>
    </lineage>
</organism>
<reference evidence="1 2" key="1">
    <citation type="submission" date="2010-03" db="EMBL/GenBank/DDBJ databases">
        <title>The genome sequence of Ruminococcus torques L2-14.</title>
        <authorList>
            <consortium name="metaHIT consortium -- http://www.metahit.eu/"/>
            <person name="Pajon A."/>
            <person name="Turner K."/>
            <person name="Parkhill J."/>
            <person name="Duncan S."/>
            <person name="Flint H."/>
        </authorList>
    </citation>
    <scope>NUCLEOTIDE SEQUENCE [LARGE SCALE GENOMIC DNA]</scope>
    <source>
        <strain evidence="1 2">L2-14</strain>
    </source>
</reference>
<dbReference type="AlphaFoldDB" id="D4M1S9"/>
<evidence type="ECO:0000313" key="1">
    <source>
        <dbReference type="EMBL" id="CBL25191.1"/>
    </source>
</evidence>
<name>D4M1S9_9FIRM</name>
<dbReference type="HOGENOM" id="CLU_3430878_0_0_9"/>
<proteinExistence type="predicted"/>
<dbReference type="EMBL" id="FP929055">
    <property type="protein sequence ID" value="CBL25191.1"/>
    <property type="molecule type" value="Genomic_DNA"/>
</dbReference>
<protein>
    <submittedName>
        <fullName evidence="1">Uncharacterized protein</fullName>
    </submittedName>
</protein>